<proteinExistence type="inferred from homology"/>
<feature type="active site" evidence="3">
    <location>
        <position position="264"/>
    </location>
</feature>
<evidence type="ECO:0000256" key="2">
    <source>
        <dbReference type="ARBA" id="ARBA00023002"/>
    </source>
</evidence>
<dbReference type="Proteomes" id="UP000198693">
    <property type="component" value="Unassembled WGS sequence"/>
</dbReference>
<dbReference type="FunFam" id="3.40.605.10:FF:000007">
    <property type="entry name" value="NAD/NADP-dependent betaine aldehyde dehydrogenase"/>
    <property type="match status" value="1"/>
</dbReference>
<reference evidence="7" key="1">
    <citation type="submission" date="2016-10" db="EMBL/GenBank/DDBJ databases">
        <authorList>
            <person name="Varghese N."/>
            <person name="Submissions S."/>
        </authorList>
    </citation>
    <scope>NUCLEOTIDE SEQUENCE [LARGE SCALE GENOMIC DNA]</scope>
    <source>
        <strain evidence="7">CGMCC 1.6981</strain>
    </source>
</reference>
<dbReference type="SUPFAM" id="SSF53720">
    <property type="entry name" value="ALDH-like"/>
    <property type="match status" value="1"/>
</dbReference>
<evidence type="ECO:0000313" key="6">
    <source>
        <dbReference type="EMBL" id="SFU72376.1"/>
    </source>
</evidence>
<sequence>MQPFAAIAEKAGIAEMPPSQALIGGEWADTHETLMVETPAYAESIARIARSQPEDVDAAVGAARQAFEGRTGDWPSWTARRRSEWLLAFAAIIEADLDHLAALECLDTGKPMTQARGDIAACARYFRFYGGAADKLHGETIPFESDFAVMTLREPYGVCAQIIPWNYPAQIFGRCVAAALAAGNTVVLKPAEDACLSVLRLAELAVQHALPPGALNVVPGQGREAGAALAAHADIDHLSFTGSPETGTEVAKAAAVRHVPLTMELGGKSPQLVFADADVDAALAAVVRGIIQNAGQTCSAGSRLLLQREVAEVVLGRLAERFSALRCDAGEADADCGPLINARQKAKLEARLAAAQADGVRVMAQGRLADQAPASGHFVVPQLLVDIPAGHEVLREELFGPVLAVQVFGDEAEALQLANATDFGLCAGIWTCDGGRQLRLAKGIRSGQVFVNNYGAAGGIELPFGGVGRSGHGREKGFEGLKSYTRLKTVAIRHG</sequence>
<dbReference type="AlphaFoldDB" id="A0A1I7IHL7"/>
<dbReference type="STRING" id="463301.SAMN04487955_10732"/>
<dbReference type="InterPro" id="IPR016163">
    <property type="entry name" value="Ald_DH_C"/>
</dbReference>
<dbReference type="InterPro" id="IPR016162">
    <property type="entry name" value="Ald_DH_N"/>
</dbReference>
<dbReference type="Gene3D" id="3.40.605.10">
    <property type="entry name" value="Aldehyde Dehydrogenase, Chain A, domain 1"/>
    <property type="match status" value="1"/>
</dbReference>
<name>A0A1I7IHL7_9GAMM</name>
<dbReference type="GO" id="GO:0016620">
    <property type="term" value="F:oxidoreductase activity, acting on the aldehyde or oxo group of donors, NAD or NADP as acceptor"/>
    <property type="evidence" value="ECO:0007669"/>
    <property type="project" value="InterPro"/>
</dbReference>
<comment type="similarity">
    <text evidence="1 4">Belongs to the aldehyde dehydrogenase family.</text>
</comment>
<evidence type="ECO:0000256" key="4">
    <source>
        <dbReference type="RuleBase" id="RU003345"/>
    </source>
</evidence>
<dbReference type="Pfam" id="PF00171">
    <property type="entry name" value="Aldedh"/>
    <property type="match status" value="1"/>
</dbReference>
<evidence type="ECO:0000313" key="7">
    <source>
        <dbReference type="Proteomes" id="UP000198693"/>
    </source>
</evidence>
<keyword evidence="7" id="KW-1185">Reference proteome</keyword>
<evidence type="ECO:0000256" key="3">
    <source>
        <dbReference type="PROSITE-ProRule" id="PRU10007"/>
    </source>
</evidence>
<dbReference type="InterPro" id="IPR016161">
    <property type="entry name" value="Ald_DH/histidinol_DH"/>
</dbReference>
<dbReference type="PANTHER" id="PTHR11699">
    <property type="entry name" value="ALDEHYDE DEHYDROGENASE-RELATED"/>
    <property type="match status" value="1"/>
</dbReference>
<dbReference type="InterPro" id="IPR015590">
    <property type="entry name" value="Aldehyde_DH_dom"/>
</dbReference>
<evidence type="ECO:0000256" key="1">
    <source>
        <dbReference type="ARBA" id="ARBA00009986"/>
    </source>
</evidence>
<dbReference type="RefSeq" id="WP_245784249.1">
    <property type="nucleotide sequence ID" value="NZ_FPBP01000007.1"/>
</dbReference>
<accession>A0A1I7IHL7</accession>
<organism evidence="6 7">
    <name type="scientific">Halomonas korlensis</name>
    <dbReference type="NCBI Taxonomy" id="463301"/>
    <lineage>
        <taxon>Bacteria</taxon>
        <taxon>Pseudomonadati</taxon>
        <taxon>Pseudomonadota</taxon>
        <taxon>Gammaproteobacteria</taxon>
        <taxon>Oceanospirillales</taxon>
        <taxon>Halomonadaceae</taxon>
        <taxon>Halomonas</taxon>
    </lineage>
</organism>
<protein>
    <submittedName>
        <fullName evidence="6">Aldehyde dehydrogenase (NAD+)</fullName>
    </submittedName>
</protein>
<dbReference type="InterPro" id="IPR029510">
    <property type="entry name" value="Ald_DH_CS_GLU"/>
</dbReference>
<keyword evidence="2 4" id="KW-0560">Oxidoreductase</keyword>
<feature type="domain" description="Aldehyde dehydrogenase" evidence="5">
    <location>
        <begin position="29"/>
        <end position="490"/>
    </location>
</feature>
<dbReference type="Gene3D" id="3.40.309.10">
    <property type="entry name" value="Aldehyde Dehydrogenase, Chain A, domain 2"/>
    <property type="match status" value="1"/>
</dbReference>
<dbReference type="PROSITE" id="PS00687">
    <property type="entry name" value="ALDEHYDE_DEHYDR_GLU"/>
    <property type="match status" value="1"/>
</dbReference>
<gene>
    <name evidence="6" type="ORF">SAMN04487955_10732</name>
</gene>
<dbReference type="EMBL" id="FPBP01000007">
    <property type="protein sequence ID" value="SFU72376.1"/>
    <property type="molecule type" value="Genomic_DNA"/>
</dbReference>
<evidence type="ECO:0000259" key="5">
    <source>
        <dbReference type="Pfam" id="PF00171"/>
    </source>
</evidence>